<evidence type="ECO:0000313" key="2">
    <source>
        <dbReference type="Proteomes" id="UP000663937"/>
    </source>
</evidence>
<name>A0A8A4ZH63_9MICO</name>
<evidence type="ECO:0000313" key="1">
    <source>
        <dbReference type="EMBL" id="QTE30319.1"/>
    </source>
</evidence>
<proteinExistence type="predicted"/>
<gene>
    <name evidence="1" type="ORF">J4E96_04785</name>
</gene>
<reference evidence="1" key="1">
    <citation type="submission" date="2021-03" db="EMBL/GenBank/DDBJ databases">
        <title>Pengzhenrongella sicca gen. nov., sp. nov., a new member of suborder Micrococcineae isolated from High-Arctic tundra soil.</title>
        <authorList>
            <person name="Peng F."/>
        </authorList>
    </citation>
    <scope>NUCLEOTIDE SEQUENCE</scope>
    <source>
        <strain evidence="1">LRZ-2</strain>
    </source>
</reference>
<sequence>MLYDNTGIYYVGLASGKGGIGGRLKDHLDDDHRDSWSRFSWFSLDAPTDEHDEDGVSNVTSSAVVSEADSTIVIRDVEALLQLTLDPTGNISATKLSGGAKEWIQVPTEDPELWTFASLKHKLE</sequence>
<dbReference type="RefSeq" id="WP_227424647.1">
    <property type="nucleotide sequence ID" value="NZ_CP071868.1"/>
</dbReference>
<dbReference type="AlphaFoldDB" id="A0A8A4ZH63"/>
<accession>A0A8A4ZH63</accession>
<protein>
    <submittedName>
        <fullName evidence="1">Uncharacterized protein</fullName>
    </submittedName>
</protein>
<dbReference type="EMBL" id="CP071868">
    <property type="protein sequence ID" value="QTE30319.1"/>
    <property type="molecule type" value="Genomic_DNA"/>
</dbReference>
<keyword evidence="2" id="KW-1185">Reference proteome</keyword>
<dbReference type="Proteomes" id="UP000663937">
    <property type="component" value="Chromosome"/>
</dbReference>
<organism evidence="1 2">
    <name type="scientific">Pengzhenrongella sicca</name>
    <dbReference type="NCBI Taxonomy" id="2819238"/>
    <lineage>
        <taxon>Bacteria</taxon>
        <taxon>Bacillati</taxon>
        <taxon>Actinomycetota</taxon>
        <taxon>Actinomycetes</taxon>
        <taxon>Micrococcales</taxon>
        <taxon>Pengzhenrongella</taxon>
    </lineage>
</organism>
<dbReference type="KEGG" id="psic:J4E96_04785"/>